<dbReference type="Proteomes" id="UP000094808">
    <property type="component" value="Unassembled WGS sequence"/>
</dbReference>
<dbReference type="Gene3D" id="3.30.1150.10">
    <property type="match status" value="1"/>
</dbReference>
<proteinExistence type="predicted"/>
<dbReference type="AlphaFoldDB" id="A0A853R756"/>
<accession>A0A853R756</accession>
<dbReference type="GO" id="GO:0043213">
    <property type="term" value="P:bacteriocin transport"/>
    <property type="evidence" value="ECO:0007669"/>
    <property type="project" value="InterPro"/>
</dbReference>
<evidence type="ECO:0008006" key="4">
    <source>
        <dbReference type="Google" id="ProtNLM"/>
    </source>
</evidence>
<dbReference type="SUPFAM" id="SSF74653">
    <property type="entry name" value="TolA/TonB C-terminal domain"/>
    <property type="match status" value="1"/>
</dbReference>
<evidence type="ECO:0000313" key="2">
    <source>
        <dbReference type="EMBL" id="OEE39559.1"/>
    </source>
</evidence>
<protein>
    <recommendedName>
        <fullName evidence="4">TolA protein</fullName>
    </recommendedName>
</protein>
<organism evidence="2 3">
    <name type="scientific">Vibrio ordalii FS-238</name>
    <dbReference type="NCBI Taxonomy" id="617133"/>
    <lineage>
        <taxon>Bacteria</taxon>
        <taxon>Pseudomonadati</taxon>
        <taxon>Pseudomonadota</taxon>
        <taxon>Gammaproteobacteria</taxon>
        <taxon>Vibrionales</taxon>
        <taxon>Vibrionaceae</taxon>
        <taxon>Vibrio</taxon>
    </lineage>
</organism>
<keyword evidence="1" id="KW-0732">Signal</keyword>
<dbReference type="InterPro" id="IPR014161">
    <property type="entry name" value="Tol-Pal_TolA"/>
</dbReference>
<dbReference type="Pfam" id="PF06519">
    <property type="entry name" value="TolA"/>
    <property type="match status" value="1"/>
</dbReference>
<name>A0A853R756_9VIBR</name>
<dbReference type="GO" id="GO:0019534">
    <property type="term" value="F:toxin transmembrane transporter activity"/>
    <property type="evidence" value="ECO:0007669"/>
    <property type="project" value="InterPro"/>
</dbReference>
<sequence length="130" mass="14493">MKKVRWVFLTCLFVSFASSASSRAEQEAALNEIFKGLSSDIEDSVTSKYASKYIGLINKQLGELKDYKDLDCRAKVSLSSNGSVEHVELDNQNRLCRKVFNAVWDIGSFPLPSDITEANKLRQLSLSIAP</sequence>
<dbReference type="RefSeq" id="WP_017044856.1">
    <property type="nucleotide sequence ID" value="NZ_AJYS02000082.1"/>
</dbReference>
<dbReference type="GO" id="GO:0016020">
    <property type="term" value="C:membrane"/>
    <property type="evidence" value="ECO:0007669"/>
    <property type="project" value="InterPro"/>
</dbReference>
<keyword evidence="3" id="KW-1185">Reference proteome</keyword>
<gene>
    <name evidence="2" type="ORF">A1QS_14960</name>
</gene>
<feature type="chain" id="PRO_5032563664" description="TolA protein" evidence="1">
    <location>
        <begin position="21"/>
        <end position="130"/>
    </location>
</feature>
<evidence type="ECO:0000256" key="1">
    <source>
        <dbReference type="SAM" id="SignalP"/>
    </source>
</evidence>
<comment type="caution">
    <text evidence="2">The sequence shown here is derived from an EMBL/GenBank/DDBJ whole genome shotgun (WGS) entry which is preliminary data.</text>
</comment>
<evidence type="ECO:0000313" key="3">
    <source>
        <dbReference type="Proteomes" id="UP000094808"/>
    </source>
</evidence>
<reference evidence="2 3" key="1">
    <citation type="journal article" date="2012" name="Science">
        <title>Ecological populations of bacteria act as socially cohesive units of antibiotic production and resistance.</title>
        <authorList>
            <person name="Cordero O.X."/>
            <person name="Wildschutte H."/>
            <person name="Kirkup B."/>
            <person name="Proehl S."/>
            <person name="Ngo L."/>
            <person name="Hussain F."/>
            <person name="Le Roux F."/>
            <person name="Mincer T."/>
            <person name="Polz M.F."/>
        </authorList>
    </citation>
    <scope>NUCLEOTIDE SEQUENCE [LARGE SCALE GENOMIC DNA]</scope>
    <source>
        <strain evidence="2 3">FS-238</strain>
    </source>
</reference>
<dbReference type="EMBL" id="AJYS02000082">
    <property type="protein sequence ID" value="OEE39559.1"/>
    <property type="molecule type" value="Genomic_DNA"/>
</dbReference>
<feature type="signal peptide" evidence="1">
    <location>
        <begin position="1"/>
        <end position="20"/>
    </location>
</feature>